<evidence type="ECO:0000313" key="3">
    <source>
        <dbReference type="Proteomes" id="UP000263012"/>
    </source>
</evidence>
<dbReference type="Proteomes" id="UP000263012">
    <property type="component" value="Chromosome"/>
</dbReference>
<protein>
    <submittedName>
        <fullName evidence="2">Uncharacterized protein</fullName>
    </submittedName>
</protein>
<feature type="region of interest" description="Disordered" evidence="1">
    <location>
        <begin position="34"/>
        <end position="62"/>
    </location>
</feature>
<dbReference type="KEGG" id="hdf:AArcSl_1746"/>
<dbReference type="OrthoDB" id="373073at2157"/>
<sequence>MNDTDEGTELDHQVLRTARVEGLRRRMTEFIESNGHDQDLKELRAGVDSMGDRVDDGRTERI</sequence>
<evidence type="ECO:0000256" key="1">
    <source>
        <dbReference type="SAM" id="MobiDB-lite"/>
    </source>
</evidence>
<dbReference type="GeneID" id="37878101"/>
<dbReference type="EMBL" id="CP025066">
    <property type="protein sequence ID" value="AUX09374.1"/>
    <property type="molecule type" value="Genomic_DNA"/>
</dbReference>
<dbReference type="AlphaFoldDB" id="A0A343TJV2"/>
<gene>
    <name evidence="2" type="ORF">AArcSl_1746</name>
</gene>
<proteinExistence type="predicted"/>
<organism evidence="2 3">
    <name type="scientific">Halalkaliarchaeum desulfuricum</name>
    <dbReference type="NCBI Taxonomy" id="2055893"/>
    <lineage>
        <taxon>Archaea</taxon>
        <taxon>Methanobacteriati</taxon>
        <taxon>Methanobacteriota</taxon>
        <taxon>Stenosarchaea group</taxon>
        <taxon>Halobacteria</taxon>
        <taxon>Halobacteriales</taxon>
        <taxon>Haloferacaceae</taxon>
        <taxon>Halalkaliarchaeum</taxon>
    </lineage>
</organism>
<name>A0A343TJV2_9EURY</name>
<dbReference type="RefSeq" id="WP_119817858.1">
    <property type="nucleotide sequence ID" value="NZ_CP025066.1"/>
</dbReference>
<keyword evidence="3" id="KW-1185">Reference proteome</keyword>
<accession>A0A343TJV2</accession>
<reference evidence="3" key="1">
    <citation type="submission" date="2017-11" db="EMBL/GenBank/DDBJ databases">
        <title>Phenotypic and genomic properties of facultatively anaerobic sulfur-reducing natronoarchaea from hypersaline soda lakes.</title>
        <authorList>
            <person name="Sorokin D.Y."/>
            <person name="Kublanov I.V."/>
            <person name="Roman P."/>
            <person name="Sinninghe Damste J.S."/>
            <person name="Golyshin P.N."/>
            <person name="Rojo D."/>
            <person name="Ciordia S."/>
            <person name="Mena M.D.C."/>
            <person name="Ferrer M."/>
            <person name="Messina E."/>
            <person name="Smedile F."/>
            <person name="La Spada G."/>
            <person name="La Cono V."/>
            <person name="Yakimov M.M."/>
        </authorList>
    </citation>
    <scope>NUCLEOTIDE SEQUENCE [LARGE SCALE GENOMIC DNA]</scope>
    <source>
        <strain evidence="3">AArc-Sl</strain>
    </source>
</reference>
<evidence type="ECO:0000313" key="2">
    <source>
        <dbReference type="EMBL" id="AUX09374.1"/>
    </source>
</evidence>